<dbReference type="EMBL" id="DUZY01000001">
    <property type="protein sequence ID" value="DAD23135.1"/>
    <property type="molecule type" value="Genomic_DNA"/>
</dbReference>
<evidence type="ECO:0000313" key="2">
    <source>
        <dbReference type="Proteomes" id="UP000607653"/>
    </source>
</evidence>
<accession>A0A822XWJ0</accession>
<dbReference type="Proteomes" id="UP000607653">
    <property type="component" value="Unassembled WGS sequence"/>
</dbReference>
<keyword evidence="2" id="KW-1185">Reference proteome</keyword>
<protein>
    <submittedName>
        <fullName evidence="1">Uncharacterized protein</fullName>
    </submittedName>
</protein>
<organism evidence="1 2">
    <name type="scientific">Nelumbo nucifera</name>
    <name type="common">Sacred lotus</name>
    <dbReference type="NCBI Taxonomy" id="4432"/>
    <lineage>
        <taxon>Eukaryota</taxon>
        <taxon>Viridiplantae</taxon>
        <taxon>Streptophyta</taxon>
        <taxon>Embryophyta</taxon>
        <taxon>Tracheophyta</taxon>
        <taxon>Spermatophyta</taxon>
        <taxon>Magnoliopsida</taxon>
        <taxon>Proteales</taxon>
        <taxon>Nelumbonaceae</taxon>
        <taxon>Nelumbo</taxon>
    </lineage>
</organism>
<evidence type="ECO:0000313" key="1">
    <source>
        <dbReference type="EMBL" id="DAD23135.1"/>
    </source>
</evidence>
<comment type="caution">
    <text evidence="1">The sequence shown here is derived from an EMBL/GenBank/DDBJ whole genome shotgun (WGS) entry which is preliminary data.</text>
</comment>
<gene>
    <name evidence="1" type="ORF">HUJ06_024598</name>
</gene>
<sequence>MAMKELHHRALPEVGKGDAMKKRRLELSTTYRSFDDHRQDHHERASPAFHLQTTLMECMVSVFPRRALPGVGNLDFFGPYQLFIMLPITFLTQNFDNNNESSRIGKVDEALSMTMHSIKVGKEDGAPPFDGHERLAILAILGVEVDLKQRVLV</sequence>
<reference evidence="1 2" key="1">
    <citation type="journal article" date="2020" name="Mol. Biol. Evol.">
        <title>Distinct Expression and Methylation Patterns for Genes with Different Fates following a Single Whole-Genome Duplication in Flowering Plants.</title>
        <authorList>
            <person name="Shi T."/>
            <person name="Rahmani R.S."/>
            <person name="Gugger P.F."/>
            <person name="Wang M."/>
            <person name="Li H."/>
            <person name="Zhang Y."/>
            <person name="Li Z."/>
            <person name="Wang Q."/>
            <person name="Van de Peer Y."/>
            <person name="Marchal K."/>
            <person name="Chen J."/>
        </authorList>
    </citation>
    <scope>NUCLEOTIDE SEQUENCE [LARGE SCALE GENOMIC DNA]</scope>
    <source>
        <tissue evidence="1">Leaf</tissue>
    </source>
</reference>
<name>A0A822XWJ0_NELNU</name>
<dbReference type="AlphaFoldDB" id="A0A822XWJ0"/>
<proteinExistence type="predicted"/>